<feature type="region of interest" description="Disordered" evidence="6">
    <location>
        <begin position="1266"/>
        <end position="1292"/>
    </location>
</feature>
<dbReference type="EMBL" id="JACVVK020000278">
    <property type="protein sequence ID" value="KAK7480564.1"/>
    <property type="molecule type" value="Genomic_DNA"/>
</dbReference>
<evidence type="ECO:0000259" key="8">
    <source>
        <dbReference type="Pfam" id="PF20811"/>
    </source>
</evidence>
<comment type="caution">
    <text evidence="9">The sequence shown here is derived from an EMBL/GenBank/DDBJ whole genome shotgun (WGS) entry which is preliminary data.</text>
</comment>
<name>A0ABD0K0D8_9CAEN</name>
<feature type="binding site" evidence="5">
    <location>
        <position position="275"/>
    </location>
    <ligand>
        <name>substrate</name>
    </ligand>
</feature>
<dbReference type="GO" id="GO:0004649">
    <property type="term" value="F:poly(ADP-ribose) glycohydrolase activity"/>
    <property type="evidence" value="ECO:0007669"/>
    <property type="project" value="UniProtKB-EC"/>
</dbReference>
<dbReference type="PANTHER" id="PTHR12837:SF0">
    <property type="entry name" value="POLY(ADP-RIBOSE) GLYCOHYDROLASE"/>
    <property type="match status" value="1"/>
</dbReference>
<evidence type="ECO:0000256" key="4">
    <source>
        <dbReference type="PIRSR" id="PIRSR607724-1"/>
    </source>
</evidence>
<feature type="compositionally biased region" description="Basic and acidic residues" evidence="6">
    <location>
        <begin position="1166"/>
        <end position="1177"/>
    </location>
</feature>
<accession>A0ABD0K0D8</accession>
<feature type="domain" description="PARG catalytic Macro" evidence="7">
    <location>
        <begin position="1465"/>
        <end position="1512"/>
    </location>
</feature>
<feature type="non-terminal residue" evidence="9">
    <location>
        <position position="1547"/>
    </location>
</feature>
<evidence type="ECO:0000256" key="6">
    <source>
        <dbReference type="SAM" id="MobiDB-lite"/>
    </source>
</evidence>
<feature type="binding site" evidence="5">
    <location>
        <position position="261"/>
    </location>
    <ligand>
        <name>substrate</name>
    </ligand>
</feature>
<keyword evidence="10" id="KW-1185">Reference proteome</keyword>
<dbReference type="PANTHER" id="PTHR12837">
    <property type="entry name" value="POLY ADP-RIBOSE GLYCOHYDROLASE"/>
    <property type="match status" value="1"/>
</dbReference>
<feature type="compositionally biased region" description="Polar residues" evidence="6">
    <location>
        <begin position="1394"/>
        <end position="1407"/>
    </location>
</feature>
<dbReference type="InterPro" id="IPR048362">
    <property type="entry name" value="PARG_helical"/>
</dbReference>
<gene>
    <name evidence="9" type="ORF">BaRGS_00028140</name>
</gene>
<evidence type="ECO:0000256" key="3">
    <source>
        <dbReference type="ARBA" id="ARBA00022801"/>
    </source>
</evidence>
<organism evidence="9 10">
    <name type="scientific">Batillaria attramentaria</name>
    <dbReference type="NCBI Taxonomy" id="370345"/>
    <lineage>
        <taxon>Eukaryota</taxon>
        <taxon>Metazoa</taxon>
        <taxon>Spiralia</taxon>
        <taxon>Lophotrochozoa</taxon>
        <taxon>Mollusca</taxon>
        <taxon>Gastropoda</taxon>
        <taxon>Caenogastropoda</taxon>
        <taxon>Sorbeoconcha</taxon>
        <taxon>Cerithioidea</taxon>
        <taxon>Batillariidae</taxon>
        <taxon>Batillaria</taxon>
    </lineage>
</organism>
<dbReference type="InterPro" id="IPR007724">
    <property type="entry name" value="Poly_GlycHdrlase"/>
</dbReference>
<feature type="region of interest" description="Disordered" evidence="6">
    <location>
        <begin position="545"/>
        <end position="564"/>
    </location>
</feature>
<proteinExistence type="inferred from homology"/>
<feature type="compositionally biased region" description="Polar residues" evidence="6">
    <location>
        <begin position="1266"/>
        <end position="1275"/>
    </location>
</feature>
<sequence>MAQPDQVPFPPDLPNWGLVRDMLTELQERLLNETINAQDAALHIQVIYDASQAIQQLDESWLLGRHEVRGQARSGSRFKLDQSYLWYGMLKFLKKVEREESERFLFTTLPNIIELALRVEEHVAAGGLRYSHQQRGSTTVLSRQFIASILACSFLCLFPERVRDRTSKLNVVNFTNFFKHLPQSSQMAKLRCIVHYFERVIDNGLDVPGNIKFHRQVADRSALPTMEDVVECDIALCPFTFHPEGVIEDVGSSAVQVDFANRSIGGGVLGRGRVQEEIRFSTCPELIVAMVFMENMEENEAIIISGFEQFAQCTGYAASLQYAGPFHDHAQRDPSGNLLNTLCAIDATSFRWGGHRRQYMDSFVMREVNKAYVGFCHMEPDRMWRSWSSVQGTPSERDSDFLTAQESVEEEVNIVPPKITEMADIVSRGLLSHGIVEAARLIVALQACLHRYDNSEDDLHLGEMSLGSTSSDNMPGGQAASTPREDSGHIVQASRDDGNNHSHGGNGERLSLPMIIPRPQNGSCDLLEVDYTEWLANFRRRSSQLSDLTSRRSSSSTKHSSEFSSDLEEIYETLVQAEKAQHGIIEEETYGAALSDYAASFVSSLMQEGTSVAAQMMPDMKDFQQGQLPVGVHRPQVLRPAGVRFGGDNGSSDMVSVAEFEHNAALEEEDQDLSVSDGAAGRLQCISVKALCRIDMYVQNLVEKETRKGLKEAAESISSGGPEPSTQDDSISDDVYVWFADKIVHEVFSQAVDDLYFQRFTSDSRWRAELSVNREGVYRRASYEERKDSLSSSSSCSSGLRESFDSQSKNSSSLSSHSAESDVLAAAQKKAKSITWSNIPPVASGPSEQESDVKDVKSSSQEGRTSEEGGVNQEVERTKTLSPSPIVTFKSIPPSPSESAEIPASPFPTEQVGISHSHPPSVVSETLSSSLLPGAPAQSKELKSDELCAVSDLTSFAAGDSSSSKPVPSSMPTAVLPNTAYTTAQSTNTSLSDPEPAAGSDQTGASSDLNLDCYRAAAEIVNQVFQSLPEHLSKLSEGGRVYRGGLSYYHGRKYDTFVPRSSYEVAAAVIGASEKGNVVTESYMQTKTGAGVLSSGRASPRRTRSQSPCFSWLTNRLSRETVTNAFVKVESRPNVKSYERRSSEPCQRSVNLSLQAFSSSRLSSNRSDDGGHKKMQGDDDLANVRARTWRRGSLDSISLDRRRSSCGFKDPVLSTFAQELMNADTSVPQLFLMSSGSTASTTESRRSSMSGFRDTTLATFESELLNSSFGQTPSSPRHHRPKRSQSRESRLWKSDSSETEYWFPIPRRVGSEFQEEMERLNRHYSVDEIEDYADFIANTILQQAVTILHHDMEEVTQEDEDISIFSENLADQIMREALVGSARLSRQQPRRPPTVQSASGSEFDLSLSSNDLTGRSLEDRLTDFQDALDIPFNRLEAYAVKLAHSILSSVLDEFGATLVRVLPGRRPIATGNWGCGAFHGDPCLKVALQWIAASMAHAPQLIYFTFGDSRLHQIDAVTQMIMRRNWTVGQLMLAVQTYCLTVLSDDS</sequence>
<dbReference type="InterPro" id="IPR046372">
    <property type="entry name" value="PARG_cat_C"/>
</dbReference>
<evidence type="ECO:0000256" key="1">
    <source>
        <dbReference type="ARBA" id="ARBA00009545"/>
    </source>
</evidence>
<comment type="similarity">
    <text evidence="1">Belongs to the poly(ADP-ribose) glycohydrolase family.</text>
</comment>
<feature type="region of interest" description="Disordered" evidence="6">
    <location>
        <begin position="462"/>
        <end position="514"/>
    </location>
</feature>
<feature type="compositionally biased region" description="Basic and acidic residues" evidence="6">
    <location>
        <begin position="483"/>
        <end position="500"/>
    </location>
</feature>
<evidence type="ECO:0000313" key="9">
    <source>
        <dbReference type="EMBL" id="KAK7480564.1"/>
    </source>
</evidence>
<feature type="compositionally biased region" description="Low complexity" evidence="6">
    <location>
        <begin position="919"/>
        <end position="933"/>
    </location>
</feature>
<keyword evidence="3" id="KW-0378">Hydrolase</keyword>
<evidence type="ECO:0000259" key="7">
    <source>
        <dbReference type="Pfam" id="PF05028"/>
    </source>
</evidence>
<evidence type="ECO:0000256" key="2">
    <source>
        <dbReference type="ARBA" id="ARBA00012255"/>
    </source>
</evidence>
<dbReference type="Pfam" id="PF20811">
    <property type="entry name" value="PARG_cat_N"/>
    <property type="match status" value="1"/>
</dbReference>
<feature type="region of interest" description="Disordered" evidence="6">
    <location>
        <begin position="837"/>
        <end position="944"/>
    </location>
</feature>
<feature type="active site" evidence="4">
    <location>
        <position position="276"/>
    </location>
</feature>
<reference evidence="9 10" key="1">
    <citation type="journal article" date="2023" name="Sci. Data">
        <title>Genome assembly of the Korean intertidal mud-creeper Batillaria attramentaria.</title>
        <authorList>
            <person name="Patra A.K."/>
            <person name="Ho P.T."/>
            <person name="Jun S."/>
            <person name="Lee S.J."/>
            <person name="Kim Y."/>
            <person name="Won Y.J."/>
        </authorList>
    </citation>
    <scope>NUCLEOTIDE SEQUENCE [LARGE SCALE GENOMIC DNA]</scope>
    <source>
        <strain evidence="9">Wonlab-2016</strain>
    </source>
</reference>
<feature type="region of interest" description="Disordered" evidence="6">
    <location>
        <begin position="1382"/>
        <end position="1407"/>
    </location>
</feature>
<evidence type="ECO:0000313" key="10">
    <source>
        <dbReference type="Proteomes" id="UP001519460"/>
    </source>
</evidence>
<feature type="domain" description="PARG catalytic Macro" evidence="7">
    <location>
        <begin position="228"/>
        <end position="379"/>
    </location>
</feature>
<feature type="binding site" evidence="5">
    <location>
        <position position="316"/>
    </location>
    <ligand>
        <name>substrate</name>
    </ligand>
</feature>
<feature type="active site" evidence="4">
    <location>
        <position position="277"/>
    </location>
</feature>
<feature type="domain" description="PARG helical" evidence="8">
    <location>
        <begin position="97"/>
        <end position="215"/>
    </location>
</feature>
<feature type="region of interest" description="Disordered" evidence="6">
    <location>
        <begin position="1159"/>
        <end position="1181"/>
    </location>
</feature>
<dbReference type="Pfam" id="PF05028">
    <property type="entry name" value="PARG_cat_C"/>
    <property type="match status" value="2"/>
</dbReference>
<dbReference type="EC" id="3.2.1.143" evidence="2"/>
<feature type="region of interest" description="Disordered" evidence="6">
    <location>
        <begin position="984"/>
        <end position="1005"/>
    </location>
</feature>
<evidence type="ECO:0000256" key="5">
    <source>
        <dbReference type="PIRSR" id="PIRSR607724-2"/>
    </source>
</evidence>
<dbReference type="Proteomes" id="UP001519460">
    <property type="component" value="Unassembled WGS sequence"/>
</dbReference>
<protein>
    <recommendedName>
        <fullName evidence="2">poly(ADP-ribose) glycohydrolase</fullName>
        <ecNumber evidence="2">3.2.1.143</ecNumber>
    </recommendedName>
</protein>
<feature type="region of interest" description="Disordered" evidence="6">
    <location>
        <begin position="788"/>
        <end position="816"/>
    </location>
</feature>
<feature type="active site" evidence="4">
    <location>
        <position position="258"/>
    </location>
</feature>
<feature type="compositionally biased region" description="Low complexity" evidence="6">
    <location>
        <begin position="805"/>
        <end position="816"/>
    </location>
</feature>